<name>A0A1M2VJ48_TRAPU</name>
<keyword evidence="2" id="KW-1185">Reference proteome</keyword>
<dbReference type="EMBL" id="MNAD01001165">
    <property type="protein sequence ID" value="OJT07600.1"/>
    <property type="molecule type" value="Genomic_DNA"/>
</dbReference>
<evidence type="ECO:0000313" key="2">
    <source>
        <dbReference type="Proteomes" id="UP000184267"/>
    </source>
</evidence>
<proteinExistence type="predicted"/>
<gene>
    <name evidence="1" type="ORF">TRAPUB_1546</name>
</gene>
<sequence length="53" mass="5747">MVPFDGRALIDPNDSCPHIVSPLTEYSTIVVAFFGTHIFLPPMDSVFRSGGHG</sequence>
<dbReference type="AlphaFoldDB" id="A0A1M2VJ48"/>
<evidence type="ECO:0000313" key="1">
    <source>
        <dbReference type="EMBL" id="OJT07600.1"/>
    </source>
</evidence>
<organism evidence="1 2">
    <name type="scientific">Trametes pubescens</name>
    <name type="common">White-rot fungus</name>
    <dbReference type="NCBI Taxonomy" id="154538"/>
    <lineage>
        <taxon>Eukaryota</taxon>
        <taxon>Fungi</taxon>
        <taxon>Dikarya</taxon>
        <taxon>Basidiomycota</taxon>
        <taxon>Agaricomycotina</taxon>
        <taxon>Agaricomycetes</taxon>
        <taxon>Polyporales</taxon>
        <taxon>Polyporaceae</taxon>
        <taxon>Trametes</taxon>
    </lineage>
</organism>
<accession>A0A1M2VJ48</accession>
<reference evidence="1 2" key="1">
    <citation type="submission" date="2016-10" db="EMBL/GenBank/DDBJ databases">
        <title>Genome sequence of the basidiomycete white-rot fungus Trametes pubescens.</title>
        <authorList>
            <person name="Makela M.R."/>
            <person name="Granchi Z."/>
            <person name="Peng M."/>
            <person name="De Vries R.P."/>
            <person name="Grigoriev I."/>
            <person name="Riley R."/>
            <person name="Hilden K."/>
        </authorList>
    </citation>
    <scope>NUCLEOTIDE SEQUENCE [LARGE SCALE GENOMIC DNA]</scope>
    <source>
        <strain evidence="1 2">FBCC735</strain>
    </source>
</reference>
<comment type="caution">
    <text evidence="1">The sequence shown here is derived from an EMBL/GenBank/DDBJ whole genome shotgun (WGS) entry which is preliminary data.</text>
</comment>
<protein>
    <submittedName>
        <fullName evidence="1">Uncharacterized protein</fullName>
    </submittedName>
</protein>
<dbReference type="Proteomes" id="UP000184267">
    <property type="component" value="Unassembled WGS sequence"/>
</dbReference>